<evidence type="ECO:0000259" key="7">
    <source>
        <dbReference type="PROSITE" id="PS50850"/>
    </source>
</evidence>
<evidence type="ECO:0000313" key="9">
    <source>
        <dbReference type="Proteomes" id="UP000231644"/>
    </source>
</evidence>
<dbReference type="OrthoDB" id="272777at2"/>
<dbReference type="STRING" id="517719.SAMN05421762_0459"/>
<feature type="domain" description="Major facilitator superfamily (MFS) profile" evidence="7">
    <location>
        <begin position="4"/>
        <end position="383"/>
    </location>
</feature>
<accession>A0A1I1I1A5</accession>
<feature type="transmembrane region" description="Helical" evidence="6">
    <location>
        <begin position="353"/>
        <end position="377"/>
    </location>
</feature>
<feature type="transmembrane region" description="Helical" evidence="6">
    <location>
        <begin position="72"/>
        <end position="89"/>
    </location>
</feature>
<evidence type="ECO:0000256" key="5">
    <source>
        <dbReference type="ARBA" id="ARBA00023136"/>
    </source>
</evidence>
<sequence length="383" mass="40586">MRIDLFLLVIAYVLSQFFRSFLPVLTNVLETDIGADAADLSLASGMWFLVFAAMQIPVGWALDQLGPRRTSGWLLLIGGGGGAALFALAQAPWQIVVAMGLIGVGCSPVLMASYYILARVYPAAMFATFAALIIAFGQAGNLAGSLPLALAVELLGWRLSLGVLALASVLVALLLLRLVIDPPPVQDAPRGSLLDVLKIRGLWLILPLTMVNYAPAAGMRGMWAGPFFAETYGADARLIGYATLIMATAMILGTFVYGPLDRIFGTRKWINVTGATISVGLVCWLAVAPPSGLWYAAALFAVIGMVLSNYPMLMAHGRAFLPPHLVGRGVTLMNLFSIGGAGLAQVITGPIYAGGGFVPVFLFYAGAQSIGLLIYLMSRDRMD</sequence>
<feature type="transmembrane region" description="Helical" evidence="6">
    <location>
        <begin position="42"/>
        <end position="60"/>
    </location>
</feature>
<evidence type="ECO:0000313" key="8">
    <source>
        <dbReference type="EMBL" id="SFC29984.1"/>
    </source>
</evidence>
<feature type="transmembrane region" description="Helical" evidence="6">
    <location>
        <begin position="269"/>
        <end position="287"/>
    </location>
</feature>
<dbReference type="PROSITE" id="PS50850">
    <property type="entry name" value="MFS"/>
    <property type="match status" value="1"/>
</dbReference>
<dbReference type="GO" id="GO:0022857">
    <property type="term" value="F:transmembrane transporter activity"/>
    <property type="evidence" value="ECO:0007669"/>
    <property type="project" value="InterPro"/>
</dbReference>
<evidence type="ECO:0000256" key="4">
    <source>
        <dbReference type="ARBA" id="ARBA00022989"/>
    </source>
</evidence>
<comment type="subcellular location">
    <subcellularLocation>
        <location evidence="1">Cell membrane</location>
        <topology evidence="1">Multi-pass membrane protein</topology>
    </subcellularLocation>
</comment>
<dbReference type="PANTHER" id="PTHR43124:SF3">
    <property type="entry name" value="CHLORAMPHENICOL EFFLUX PUMP RV0191"/>
    <property type="match status" value="1"/>
</dbReference>
<evidence type="ECO:0000256" key="1">
    <source>
        <dbReference type="ARBA" id="ARBA00004651"/>
    </source>
</evidence>
<dbReference type="AlphaFoldDB" id="A0A1I1I1A5"/>
<gene>
    <name evidence="8" type="ORF">SAMN05421762_0459</name>
</gene>
<evidence type="ECO:0000256" key="6">
    <source>
        <dbReference type="SAM" id="Phobius"/>
    </source>
</evidence>
<dbReference type="InterPro" id="IPR050189">
    <property type="entry name" value="MFS_Efflux_Transporters"/>
</dbReference>
<organism evidence="8 9">
    <name type="scientific">Pseudooceanicola nitratireducens</name>
    <dbReference type="NCBI Taxonomy" id="517719"/>
    <lineage>
        <taxon>Bacteria</taxon>
        <taxon>Pseudomonadati</taxon>
        <taxon>Pseudomonadota</taxon>
        <taxon>Alphaproteobacteria</taxon>
        <taxon>Rhodobacterales</taxon>
        <taxon>Paracoccaceae</taxon>
        <taxon>Pseudooceanicola</taxon>
    </lineage>
</organism>
<dbReference type="InterPro" id="IPR020846">
    <property type="entry name" value="MFS_dom"/>
</dbReference>
<evidence type="ECO:0000256" key="3">
    <source>
        <dbReference type="ARBA" id="ARBA00022692"/>
    </source>
</evidence>
<dbReference type="SUPFAM" id="SSF103473">
    <property type="entry name" value="MFS general substrate transporter"/>
    <property type="match status" value="1"/>
</dbReference>
<dbReference type="Gene3D" id="1.20.1250.20">
    <property type="entry name" value="MFS general substrate transporter like domains"/>
    <property type="match status" value="2"/>
</dbReference>
<feature type="transmembrane region" description="Helical" evidence="6">
    <location>
        <begin position="124"/>
        <end position="143"/>
    </location>
</feature>
<name>A0A1I1I1A5_9RHOB</name>
<proteinExistence type="predicted"/>
<keyword evidence="5 6" id="KW-0472">Membrane</keyword>
<dbReference type="InterPro" id="IPR036259">
    <property type="entry name" value="MFS_trans_sf"/>
</dbReference>
<keyword evidence="2" id="KW-1003">Cell membrane</keyword>
<dbReference type="EMBL" id="FOLX01000001">
    <property type="protein sequence ID" value="SFC29984.1"/>
    <property type="molecule type" value="Genomic_DNA"/>
</dbReference>
<keyword evidence="9" id="KW-1185">Reference proteome</keyword>
<dbReference type="Pfam" id="PF07690">
    <property type="entry name" value="MFS_1"/>
    <property type="match status" value="1"/>
</dbReference>
<keyword evidence="4 6" id="KW-1133">Transmembrane helix</keyword>
<feature type="transmembrane region" description="Helical" evidence="6">
    <location>
        <begin position="155"/>
        <end position="180"/>
    </location>
</feature>
<dbReference type="RefSeq" id="WP_093449859.1">
    <property type="nucleotide sequence ID" value="NZ_FNZG01000002.1"/>
</dbReference>
<dbReference type="PANTHER" id="PTHR43124">
    <property type="entry name" value="PURINE EFFLUX PUMP PBUE"/>
    <property type="match status" value="1"/>
</dbReference>
<feature type="transmembrane region" description="Helical" evidence="6">
    <location>
        <begin position="238"/>
        <end position="257"/>
    </location>
</feature>
<feature type="transmembrane region" description="Helical" evidence="6">
    <location>
        <begin position="325"/>
        <end position="347"/>
    </location>
</feature>
<reference evidence="8 9" key="1">
    <citation type="submission" date="2016-10" db="EMBL/GenBank/DDBJ databases">
        <authorList>
            <person name="de Groot N.N."/>
        </authorList>
    </citation>
    <scope>NUCLEOTIDE SEQUENCE [LARGE SCALE GENOMIC DNA]</scope>
    <source>
        <strain evidence="8 9">DSM 29619</strain>
    </source>
</reference>
<dbReference type="Proteomes" id="UP000231644">
    <property type="component" value="Unassembled WGS sequence"/>
</dbReference>
<dbReference type="InterPro" id="IPR011701">
    <property type="entry name" value="MFS"/>
</dbReference>
<protein>
    <submittedName>
        <fullName evidence="8">Sugar phosphate permease</fullName>
    </submittedName>
</protein>
<dbReference type="GO" id="GO:0005886">
    <property type="term" value="C:plasma membrane"/>
    <property type="evidence" value="ECO:0007669"/>
    <property type="project" value="UniProtKB-SubCell"/>
</dbReference>
<feature type="transmembrane region" description="Helical" evidence="6">
    <location>
        <begin position="293"/>
        <end position="313"/>
    </location>
</feature>
<keyword evidence="3 6" id="KW-0812">Transmembrane</keyword>
<feature type="transmembrane region" description="Helical" evidence="6">
    <location>
        <begin position="95"/>
        <end position="117"/>
    </location>
</feature>
<feature type="transmembrane region" description="Helical" evidence="6">
    <location>
        <begin position="5"/>
        <end position="22"/>
    </location>
</feature>
<feature type="transmembrane region" description="Helical" evidence="6">
    <location>
        <begin position="201"/>
        <end position="218"/>
    </location>
</feature>
<evidence type="ECO:0000256" key="2">
    <source>
        <dbReference type="ARBA" id="ARBA00022475"/>
    </source>
</evidence>